<name>Q3SJ51_THIDA</name>
<dbReference type="FunFam" id="3.30.70.270:FF:000001">
    <property type="entry name" value="Diguanylate cyclase domain protein"/>
    <property type="match status" value="1"/>
</dbReference>
<evidence type="ECO:0000313" key="4">
    <source>
        <dbReference type="EMBL" id="AAZ97319.1"/>
    </source>
</evidence>
<feature type="domain" description="EAL" evidence="2">
    <location>
        <begin position="476"/>
        <end position="729"/>
    </location>
</feature>
<dbReference type="InterPro" id="IPR000014">
    <property type="entry name" value="PAS"/>
</dbReference>
<dbReference type="SMART" id="SM00052">
    <property type="entry name" value="EAL"/>
    <property type="match status" value="1"/>
</dbReference>
<dbReference type="Gene3D" id="3.30.450.20">
    <property type="entry name" value="PAS domain"/>
    <property type="match status" value="1"/>
</dbReference>
<organism evidence="4 5">
    <name type="scientific">Thiobacillus denitrificans (strain ATCC 25259 / T1)</name>
    <dbReference type="NCBI Taxonomy" id="292415"/>
    <lineage>
        <taxon>Bacteria</taxon>
        <taxon>Pseudomonadati</taxon>
        <taxon>Pseudomonadota</taxon>
        <taxon>Betaproteobacteria</taxon>
        <taxon>Nitrosomonadales</taxon>
        <taxon>Thiobacillaceae</taxon>
        <taxon>Thiobacillus</taxon>
    </lineage>
</organism>
<dbReference type="Proteomes" id="UP000008291">
    <property type="component" value="Chromosome"/>
</dbReference>
<feature type="region of interest" description="Disordered" evidence="1">
    <location>
        <begin position="1"/>
        <end position="42"/>
    </location>
</feature>
<evidence type="ECO:0000256" key="1">
    <source>
        <dbReference type="SAM" id="MobiDB-lite"/>
    </source>
</evidence>
<dbReference type="eggNOG" id="COG5001">
    <property type="taxonomic scope" value="Bacteria"/>
</dbReference>
<dbReference type="EMBL" id="CP000116">
    <property type="protein sequence ID" value="AAZ97319.1"/>
    <property type="molecule type" value="Genomic_DNA"/>
</dbReference>
<protein>
    <submittedName>
        <fullName evidence="4">Putative diguanylate cyclase/phosphodiesterase (GGDEF &amp; EAL domains) with PAS/PAC sensor(S)</fullName>
    </submittedName>
</protein>
<dbReference type="Pfam" id="PF00990">
    <property type="entry name" value="GGDEF"/>
    <property type="match status" value="1"/>
</dbReference>
<dbReference type="SUPFAM" id="SSF55785">
    <property type="entry name" value="PYP-like sensor domain (PAS domain)"/>
    <property type="match status" value="1"/>
</dbReference>
<feature type="compositionally biased region" description="Basic and acidic residues" evidence="1">
    <location>
        <begin position="16"/>
        <end position="30"/>
    </location>
</feature>
<accession>Q3SJ51</accession>
<dbReference type="PROSITE" id="PS50883">
    <property type="entry name" value="EAL"/>
    <property type="match status" value="1"/>
</dbReference>
<dbReference type="Gene3D" id="3.20.20.450">
    <property type="entry name" value="EAL domain"/>
    <property type="match status" value="1"/>
</dbReference>
<dbReference type="CDD" id="cd01949">
    <property type="entry name" value="GGDEF"/>
    <property type="match status" value="1"/>
</dbReference>
<dbReference type="NCBIfam" id="TIGR00229">
    <property type="entry name" value="sensory_box"/>
    <property type="match status" value="1"/>
</dbReference>
<dbReference type="PANTHER" id="PTHR44757">
    <property type="entry name" value="DIGUANYLATE CYCLASE DGCP"/>
    <property type="match status" value="1"/>
</dbReference>
<dbReference type="GO" id="GO:0003824">
    <property type="term" value="F:catalytic activity"/>
    <property type="evidence" value="ECO:0007669"/>
    <property type="project" value="UniProtKB-ARBA"/>
</dbReference>
<dbReference type="InterPro" id="IPR029787">
    <property type="entry name" value="Nucleotide_cyclase"/>
</dbReference>
<evidence type="ECO:0000313" key="5">
    <source>
        <dbReference type="Proteomes" id="UP000008291"/>
    </source>
</evidence>
<evidence type="ECO:0000259" key="3">
    <source>
        <dbReference type="PROSITE" id="PS50887"/>
    </source>
</evidence>
<reference evidence="4 5" key="1">
    <citation type="journal article" date="2006" name="J. Bacteriol.">
        <title>The genome sequence of the obligately chemolithoautotrophic, facultatively anaerobic bacterium Thiobacillus denitrificans.</title>
        <authorList>
            <person name="Beller H.R."/>
            <person name="Chain P.S."/>
            <person name="Letain T.E."/>
            <person name="Chakicherla A."/>
            <person name="Larimer F.W."/>
            <person name="Richardson P.M."/>
            <person name="Coleman M.A."/>
            <person name="Wood A.P."/>
            <person name="Kelly D.P."/>
        </authorList>
    </citation>
    <scope>NUCLEOTIDE SEQUENCE [LARGE SCALE GENOMIC DNA]</scope>
    <source>
        <strain evidence="4 5">ATCC 25259</strain>
    </source>
</reference>
<dbReference type="PANTHER" id="PTHR44757:SF2">
    <property type="entry name" value="BIOFILM ARCHITECTURE MAINTENANCE PROTEIN MBAA"/>
    <property type="match status" value="1"/>
</dbReference>
<dbReference type="InterPro" id="IPR000160">
    <property type="entry name" value="GGDEF_dom"/>
</dbReference>
<dbReference type="InterPro" id="IPR052155">
    <property type="entry name" value="Biofilm_reg_signaling"/>
</dbReference>
<dbReference type="Gene3D" id="6.10.140.1340">
    <property type="match status" value="1"/>
</dbReference>
<dbReference type="CDD" id="cd01948">
    <property type="entry name" value="EAL"/>
    <property type="match status" value="1"/>
</dbReference>
<dbReference type="PROSITE" id="PS50887">
    <property type="entry name" value="GGDEF"/>
    <property type="match status" value="1"/>
</dbReference>
<feature type="domain" description="GGDEF" evidence="3">
    <location>
        <begin position="333"/>
        <end position="466"/>
    </location>
</feature>
<dbReference type="HOGENOM" id="CLU_000445_70_20_4"/>
<dbReference type="AlphaFoldDB" id="Q3SJ51"/>
<dbReference type="InterPro" id="IPR035965">
    <property type="entry name" value="PAS-like_dom_sf"/>
</dbReference>
<dbReference type="Pfam" id="PF00563">
    <property type="entry name" value="EAL"/>
    <property type="match status" value="1"/>
</dbReference>
<dbReference type="InterPro" id="IPR001633">
    <property type="entry name" value="EAL_dom"/>
</dbReference>
<keyword evidence="5" id="KW-1185">Reference proteome</keyword>
<dbReference type="InterPro" id="IPR043128">
    <property type="entry name" value="Rev_trsase/Diguanyl_cyclase"/>
</dbReference>
<dbReference type="SUPFAM" id="SSF55073">
    <property type="entry name" value="Nucleotide cyclase"/>
    <property type="match status" value="1"/>
</dbReference>
<evidence type="ECO:0000259" key="2">
    <source>
        <dbReference type="PROSITE" id="PS50883"/>
    </source>
</evidence>
<sequence>MCLPLKKRCQVPNTQEGDKSSVDNEREKYNDKHRKPLRPSAGRPLRPLGWRLSLPTLRVETRLAVAMSHQSPILSTRPAPPRDAATACARSNYVEPTIRSIAGAFILACGILVLIKPEWSVLWAATLCFVGFNLFQSGFTQFCVMEKLLKKLRFKSELDEIRTLSRSHAEAEARAAFYDTLGLLNEVVVELSREGELAFLSEHWTKLLAADGRRNADFLGLAFLSFVKQHDRDTLEQRLSALLKGESDIVTLRFRMQREDRLEHWVEGKFARHHKHGQVHGIRGVLRDVTEAYMQEKRISHMAMHDALTGLPNRTYLDARINEAIEQSRSSATKFALLFIDLDNFKRINDLYGHKAGDQLLVSVGELLRASLRATDVLARWGGDEFVVLLPFPGEIDMVRRIASELLDGLRNDLEKQCRDTFVTVSIGVAIYPDDAESAETLLVQADKALFYAKSQGRNNIQLYADLQTRAPGFEDAEMTARFVAAVKQNLLEVHYQPVMDAANPRCPVSVEALARWHDDKYGWVNPADFIPLAENMGLIHEVGRQVLEQALDHFSKRNNTCDALKLAVNVSKRQLMSPDFYPTLLATVERFGVHPRQIKLEITESIALEGIERARALLQRLSDAGFTLSLDDFGTGFSSLSHVHELPFDEIKIDISFVRRIKTPEGRVLVKTIVDMGHAMRLALVAEGVEDSETAAILQGMGVEMLQGYHFSRPMPKEVCADFIARLQAPPAAAAAA</sequence>
<dbReference type="InterPro" id="IPR035919">
    <property type="entry name" value="EAL_sf"/>
</dbReference>
<proteinExistence type="predicted"/>
<dbReference type="InterPro" id="IPR013656">
    <property type="entry name" value="PAS_4"/>
</dbReference>
<dbReference type="Gene3D" id="3.30.70.270">
    <property type="match status" value="1"/>
</dbReference>
<dbReference type="OrthoDB" id="9813903at2"/>
<dbReference type="InterPro" id="IPR021309">
    <property type="entry name" value="YgaP-like_TM"/>
</dbReference>
<dbReference type="NCBIfam" id="TIGR00254">
    <property type="entry name" value="GGDEF"/>
    <property type="match status" value="1"/>
</dbReference>
<dbReference type="STRING" id="292415.Tbd_1366"/>
<dbReference type="KEGG" id="tbd:Tbd_1366"/>
<dbReference type="Pfam" id="PF08448">
    <property type="entry name" value="PAS_4"/>
    <property type="match status" value="1"/>
</dbReference>
<dbReference type="SMART" id="SM00267">
    <property type="entry name" value="GGDEF"/>
    <property type="match status" value="1"/>
</dbReference>
<dbReference type="SUPFAM" id="SSF141868">
    <property type="entry name" value="EAL domain-like"/>
    <property type="match status" value="1"/>
</dbReference>
<dbReference type="Pfam" id="PF11127">
    <property type="entry name" value="YgaP-like_TM"/>
    <property type="match status" value="1"/>
</dbReference>
<gene>
    <name evidence="4" type="ordered locus">Tbd_1366</name>
</gene>